<dbReference type="Proteomes" id="UP000182737">
    <property type="component" value="Unassembled WGS sequence"/>
</dbReference>
<dbReference type="Pfam" id="PF19668">
    <property type="entry name" value="DUF6171"/>
    <property type="match status" value="1"/>
</dbReference>
<dbReference type="RefSeq" id="WP_143090481.1">
    <property type="nucleotide sequence ID" value="NZ_FORI01000001.1"/>
</dbReference>
<name>A0A1I3IDJ4_9SPIR</name>
<reference evidence="2" key="1">
    <citation type="submission" date="2016-10" db="EMBL/GenBank/DDBJ databases">
        <authorList>
            <person name="Varghese N."/>
            <person name="Submissions S."/>
        </authorList>
    </citation>
    <scope>NUCLEOTIDE SEQUENCE [LARGE SCALE GENOMIC DNA]</scope>
    <source>
        <strain evidence="2">XBD1002</strain>
    </source>
</reference>
<dbReference type="EMBL" id="FORI01000001">
    <property type="protein sequence ID" value="SFI46054.1"/>
    <property type="molecule type" value="Genomic_DNA"/>
</dbReference>
<evidence type="ECO:0000313" key="2">
    <source>
        <dbReference type="Proteomes" id="UP000182737"/>
    </source>
</evidence>
<organism evidence="1 2">
    <name type="scientific">Treponema bryantii</name>
    <dbReference type="NCBI Taxonomy" id="163"/>
    <lineage>
        <taxon>Bacteria</taxon>
        <taxon>Pseudomonadati</taxon>
        <taxon>Spirochaetota</taxon>
        <taxon>Spirochaetia</taxon>
        <taxon>Spirochaetales</taxon>
        <taxon>Treponemataceae</taxon>
        <taxon>Treponema</taxon>
    </lineage>
</organism>
<sequence length="98" mass="10787">MRSIVSKPLHCVLLMKDPCPVCDNMEHLSAMDMTPELVAEMAAAEPVSDYAGDKLVEKRLEICGACPRLIGGMTCQDCGCFVQFRVRHKTAACINGKW</sequence>
<accession>A0A1I3IDJ4</accession>
<dbReference type="AlphaFoldDB" id="A0A1I3IDJ4"/>
<evidence type="ECO:0000313" key="1">
    <source>
        <dbReference type="EMBL" id="SFI46054.1"/>
    </source>
</evidence>
<gene>
    <name evidence="1" type="ORF">SAMN04487775_101527</name>
</gene>
<protein>
    <submittedName>
        <fullName evidence="1">Uncharacterized protein</fullName>
    </submittedName>
</protein>
<proteinExistence type="predicted"/>
<dbReference type="OrthoDB" id="361600at2"/>
<dbReference type="InterPro" id="IPR046169">
    <property type="entry name" value="DUF6171"/>
</dbReference>
<keyword evidence="2" id="KW-1185">Reference proteome</keyword>